<evidence type="ECO:0000256" key="10">
    <source>
        <dbReference type="ARBA" id="ARBA00048567"/>
    </source>
</evidence>
<reference evidence="11 12" key="2">
    <citation type="journal article" date="2007" name="BMC Biol.">
        <title>A 100%-complete sequence reveals unusually simple genomic features in the hot-spring red alga Cyanidioschyzon merolae.</title>
        <authorList>
            <person name="Nozaki H."/>
            <person name="Takano H."/>
            <person name="Misumi O."/>
            <person name="Terasawa K."/>
            <person name="Matsuzaki M."/>
            <person name="Maruyama S."/>
            <person name="Nishida K."/>
            <person name="Yagisawa F."/>
            <person name="Yoshida Y."/>
            <person name="Fujiwara T."/>
            <person name="Takio S."/>
            <person name="Tamura K."/>
            <person name="Chung S.J."/>
            <person name="Nakamura S."/>
            <person name="Kuroiwa H."/>
            <person name="Tanaka K."/>
            <person name="Sato N."/>
            <person name="Kuroiwa T."/>
        </authorList>
    </citation>
    <scope>NUCLEOTIDE SEQUENCE [LARGE SCALE GENOMIC DNA]</scope>
    <source>
        <strain evidence="11 12">10D</strain>
    </source>
</reference>
<dbReference type="OMA" id="CEPEVIM"/>
<dbReference type="GO" id="GO:0009423">
    <property type="term" value="P:chorismate biosynthetic process"/>
    <property type="evidence" value="ECO:0007669"/>
    <property type="project" value="UniProtKB-UniPathway"/>
</dbReference>
<dbReference type="Gramene" id="CMT093CT">
    <property type="protein sequence ID" value="CMT093CT"/>
    <property type="gene ID" value="CMT093C"/>
</dbReference>
<evidence type="ECO:0000256" key="2">
    <source>
        <dbReference type="ARBA" id="ARBA00006997"/>
    </source>
</evidence>
<dbReference type="GO" id="GO:0004765">
    <property type="term" value="F:shikimate kinase activity"/>
    <property type="evidence" value="ECO:0007669"/>
    <property type="project" value="UniProtKB-EC"/>
</dbReference>
<dbReference type="Gene3D" id="3.40.50.300">
    <property type="entry name" value="P-loop containing nucleotide triphosphate hydrolases"/>
    <property type="match status" value="1"/>
</dbReference>
<dbReference type="EC" id="2.7.1.71" evidence="3"/>
<dbReference type="InterPro" id="IPR027417">
    <property type="entry name" value="P-loop_NTPase"/>
</dbReference>
<dbReference type="GO" id="GO:0005829">
    <property type="term" value="C:cytosol"/>
    <property type="evidence" value="ECO:0007669"/>
    <property type="project" value="TreeGrafter"/>
</dbReference>
<keyword evidence="7 11" id="KW-0418">Kinase</keyword>
<keyword evidence="6" id="KW-0547">Nucleotide-binding</keyword>
<dbReference type="GO" id="GO:0008652">
    <property type="term" value="P:amino acid biosynthetic process"/>
    <property type="evidence" value="ECO:0007669"/>
    <property type="project" value="UniProtKB-KW"/>
</dbReference>
<dbReference type="InterPro" id="IPR000623">
    <property type="entry name" value="Shikimate_kinase/TSH1"/>
</dbReference>
<accession>M1V7H7</accession>
<protein>
    <recommendedName>
        <fullName evidence="3">shikimate kinase</fullName>
        <ecNumber evidence="3">2.7.1.71</ecNumber>
    </recommendedName>
</protein>
<evidence type="ECO:0000256" key="5">
    <source>
        <dbReference type="ARBA" id="ARBA00022679"/>
    </source>
</evidence>
<evidence type="ECO:0000256" key="4">
    <source>
        <dbReference type="ARBA" id="ARBA00022605"/>
    </source>
</evidence>
<dbReference type="AlphaFoldDB" id="M1V7H7"/>
<dbReference type="Pfam" id="PF01202">
    <property type="entry name" value="SKI"/>
    <property type="match status" value="1"/>
</dbReference>
<dbReference type="Proteomes" id="UP000007014">
    <property type="component" value="Chromosome 20"/>
</dbReference>
<dbReference type="STRING" id="280699.M1V7H7"/>
<sequence length="287" mass="31270">MSRMSREPLCFVVTGAQPRQRAAPSVRCPTPRPLAGTDRCPVVVGVCRRRSGVRKAPLVPLSERLVLSTVEDGVVYQQLREKLHGASVYLVGMMGSGKSTLGAYLAKALEYAFIDTDVIIERTLQKSIPEIFAQDGEETFRDVESLVLESLQSHVRTVVATGGGVVLRQRNWGTLHTGLVVYLNGTPDMLAKRVQGGAGRPLLSNTMHAPADSTIPEPAAIEALSARLAEILSEREHFYRQADVTVELFPDCSVAETSRAVAAKLIRFIEENPSASSKHRRQHSSAS</sequence>
<dbReference type="RefSeq" id="XP_005539146.1">
    <property type="nucleotide sequence ID" value="XM_005539089.1"/>
</dbReference>
<reference evidence="11 12" key="1">
    <citation type="journal article" date="2004" name="Nature">
        <title>Genome sequence of the ultrasmall unicellular red alga Cyanidioschyzon merolae 10D.</title>
        <authorList>
            <person name="Matsuzaki M."/>
            <person name="Misumi O."/>
            <person name="Shin-i T."/>
            <person name="Maruyama S."/>
            <person name="Takahara M."/>
            <person name="Miyagishima S."/>
            <person name="Mori T."/>
            <person name="Nishida K."/>
            <person name="Yagisawa F."/>
            <person name="Nishida K."/>
            <person name="Yoshida Y."/>
            <person name="Nishimura Y."/>
            <person name="Nakao S."/>
            <person name="Kobayashi T."/>
            <person name="Momoyama Y."/>
            <person name="Higashiyama T."/>
            <person name="Minoda A."/>
            <person name="Sano M."/>
            <person name="Nomoto H."/>
            <person name="Oishi K."/>
            <person name="Hayashi H."/>
            <person name="Ohta F."/>
            <person name="Nishizaka S."/>
            <person name="Haga S."/>
            <person name="Miura S."/>
            <person name="Morishita T."/>
            <person name="Kabeya Y."/>
            <person name="Terasawa K."/>
            <person name="Suzuki Y."/>
            <person name="Ishii Y."/>
            <person name="Asakawa S."/>
            <person name="Takano H."/>
            <person name="Ohta N."/>
            <person name="Kuroiwa H."/>
            <person name="Tanaka K."/>
            <person name="Shimizu N."/>
            <person name="Sugano S."/>
            <person name="Sato N."/>
            <person name="Nozaki H."/>
            <person name="Ogasawara N."/>
            <person name="Kohara Y."/>
            <person name="Kuroiwa T."/>
        </authorList>
    </citation>
    <scope>NUCLEOTIDE SEQUENCE [LARGE SCALE GENOMIC DNA]</scope>
    <source>
        <strain evidence="11 12">10D</strain>
    </source>
</reference>
<dbReference type="PRINTS" id="PR01100">
    <property type="entry name" value="SHIKIMTKNASE"/>
</dbReference>
<dbReference type="InterPro" id="IPR023000">
    <property type="entry name" value="Shikimate_kinase_CS"/>
</dbReference>
<name>M1V7H7_CYAM1</name>
<dbReference type="HOGENOM" id="CLU_057607_2_3_1"/>
<dbReference type="HAMAP" id="MF_00109">
    <property type="entry name" value="Shikimate_kinase"/>
    <property type="match status" value="1"/>
</dbReference>
<dbReference type="InterPro" id="IPR031322">
    <property type="entry name" value="Shikimate/glucono_kinase"/>
</dbReference>
<dbReference type="eggNOG" id="ENOG502S43P">
    <property type="taxonomic scope" value="Eukaryota"/>
</dbReference>
<evidence type="ECO:0000256" key="7">
    <source>
        <dbReference type="ARBA" id="ARBA00022777"/>
    </source>
</evidence>
<dbReference type="SUPFAM" id="SSF52540">
    <property type="entry name" value="P-loop containing nucleoside triphosphate hydrolases"/>
    <property type="match status" value="1"/>
</dbReference>
<dbReference type="UniPathway" id="UPA00053">
    <property type="reaction ID" value="UER00088"/>
</dbReference>
<dbReference type="KEGG" id="cme:CYME_CMT093C"/>
<dbReference type="PANTHER" id="PTHR21087:SF16">
    <property type="entry name" value="SHIKIMATE KINASE 1, CHLOROPLASTIC"/>
    <property type="match status" value="1"/>
</dbReference>
<evidence type="ECO:0000313" key="12">
    <source>
        <dbReference type="Proteomes" id="UP000007014"/>
    </source>
</evidence>
<comment type="catalytic activity">
    <reaction evidence="10">
        <text>shikimate + ATP = 3-phosphoshikimate + ADP + H(+)</text>
        <dbReference type="Rhea" id="RHEA:13121"/>
        <dbReference type="ChEBI" id="CHEBI:15378"/>
        <dbReference type="ChEBI" id="CHEBI:30616"/>
        <dbReference type="ChEBI" id="CHEBI:36208"/>
        <dbReference type="ChEBI" id="CHEBI:145989"/>
        <dbReference type="ChEBI" id="CHEBI:456216"/>
        <dbReference type="EC" id="2.7.1.71"/>
    </reaction>
</comment>
<comment type="similarity">
    <text evidence="2">Belongs to the shikimate kinase family.</text>
</comment>
<dbReference type="OrthoDB" id="197068at2759"/>
<organism evidence="11 12">
    <name type="scientific">Cyanidioschyzon merolae (strain NIES-3377 / 10D)</name>
    <name type="common">Unicellular red alga</name>
    <dbReference type="NCBI Taxonomy" id="280699"/>
    <lineage>
        <taxon>Eukaryota</taxon>
        <taxon>Rhodophyta</taxon>
        <taxon>Bangiophyceae</taxon>
        <taxon>Cyanidiales</taxon>
        <taxon>Cyanidiaceae</taxon>
        <taxon>Cyanidioschyzon</taxon>
    </lineage>
</organism>
<dbReference type="CDD" id="cd00464">
    <property type="entry name" value="SK"/>
    <property type="match status" value="1"/>
</dbReference>
<dbReference type="PANTHER" id="PTHR21087">
    <property type="entry name" value="SHIKIMATE KINASE"/>
    <property type="match status" value="1"/>
</dbReference>
<evidence type="ECO:0000256" key="3">
    <source>
        <dbReference type="ARBA" id="ARBA00012154"/>
    </source>
</evidence>
<comment type="pathway">
    <text evidence="1">Metabolic intermediate biosynthesis; chorismate biosynthesis; chorismate from D-erythrose 4-phosphate and phosphoenolpyruvate: step 5/7.</text>
</comment>
<dbReference type="EMBL" id="AP006502">
    <property type="protein sequence ID" value="BAM83110.1"/>
    <property type="molecule type" value="Genomic_DNA"/>
</dbReference>
<dbReference type="GO" id="GO:0009073">
    <property type="term" value="P:aromatic amino acid family biosynthetic process"/>
    <property type="evidence" value="ECO:0007669"/>
    <property type="project" value="UniProtKB-KW"/>
</dbReference>
<dbReference type="PROSITE" id="PS01128">
    <property type="entry name" value="SHIKIMATE_KINASE"/>
    <property type="match status" value="1"/>
</dbReference>
<dbReference type="GO" id="GO:0005524">
    <property type="term" value="F:ATP binding"/>
    <property type="evidence" value="ECO:0007669"/>
    <property type="project" value="UniProtKB-KW"/>
</dbReference>
<evidence type="ECO:0000256" key="1">
    <source>
        <dbReference type="ARBA" id="ARBA00004842"/>
    </source>
</evidence>
<keyword evidence="9" id="KW-0057">Aromatic amino acid biosynthesis</keyword>
<evidence type="ECO:0000313" key="11">
    <source>
        <dbReference type="EMBL" id="BAM83110.1"/>
    </source>
</evidence>
<keyword evidence="12" id="KW-1185">Reference proteome</keyword>
<evidence type="ECO:0000256" key="9">
    <source>
        <dbReference type="ARBA" id="ARBA00023141"/>
    </source>
</evidence>
<evidence type="ECO:0000256" key="8">
    <source>
        <dbReference type="ARBA" id="ARBA00022840"/>
    </source>
</evidence>
<proteinExistence type="inferred from homology"/>
<dbReference type="GeneID" id="16997841"/>
<keyword evidence="8" id="KW-0067">ATP-binding</keyword>
<keyword evidence="4" id="KW-0028">Amino-acid biosynthesis</keyword>
<evidence type="ECO:0000256" key="6">
    <source>
        <dbReference type="ARBA" id="ARBA00022741"/>
    </source>
</evidence>
<keyword evidence="5" id="KW-0808">Transferase</keyword>
<gene>
    <name evidence="11" type="ORF">CYME_CMT093C</name>
</gene>